<feature type="domain" description="Glycosyl hydrolases family 2 sugar binding" evidence="7">
    <location>
        <begin position="34"/>
        <end position="168"/>
    </location>
</feature>
<evidence type="ECO:0000313" key="8">
    <source>
        <dbReference type="EMBL" id="GAA4458215.1"/>
    </source>
</evidence>
<evidence type="ECO:0000259" key="6">
    <source>
        <dbReference type="Pfam" id="PF02836"/>
    </source>
</evidence>
<accession>A0ABP8N2Q5</accession>
<dbReference type="InterPro" id="IPR006102">
    <property type="entry name" value="Ig-like_GH2"/>
</dbReference>
<dbReference type="Proteomes" id="UP001501175">
    <property type="component" value="Unassembled WGS sequence"/>
</dbReference>
<dbReference type="PANTHER" id="PTHR42732">
    <property type="entry name" value="BETA-GALACTOSIDASE"/>
    <property type="match status" value="1"/>
</dbReference>
<dbReference type="PANTHER" id="PTHR42732:SF1">
    <property type="entry name" value="BETA-MANNOSIDASE"/>
    <property type="match status" value="1"/>
</dbReference>
<dbReference type="SUPFAM" id="SSF49785">
    <property type="entry name" value="Galactose-binding domain-like"/>
    <property type="match status" value="1"/>
</dbReference>
<keyword evidence="2" id="KW-0378">Hydrolase</keyword>
<dbReference type="Gene3D" id="3.20.20.80">
    <property type="entry name" value="Glycosidases"/>
    <property type="match status" value="1"/>
</dbReference>
<protein>
    <submittedName>
        <fullName evidence="8">Beta-glucuronidase</fullName>
    </submittedName>
</protein>
<dbReference type="SUPFAM" id="SSF51445">
    <property type="entry name" value="(Trans)glycosidases"/>
    <property type="match status" value="1"/>
</dbReference>
<dbReference type="Pfam" id="PF02836">
    <property type="entry name" value="Glyco_hydro_2_C"/>
    <property type="match status" value="1"/>
</dbReference>
<dbReference type="SUPFAM" id="SSF49303">
    <property type="entry name" value="beta-Galactosidase/glucuronidase domain"/>
    <property type="match status" value="1"/>
</dbReference>
<dbReference type="PRINTS" id="PR00132">
    <property type="entry name" value="GLHYDRLASE2"/>
</dbReference>
<dbReference type="InterPro" id="IPR006103">
    <property type="entry name" value="Glyco_hydro_2_cat"/>
</dbReference>
<feature type="region of interest" description="Disordered" evidence="4">
    <location>
        <begin position="637"/>
        <end position="662"/>
    </location>
</feature>
<reference evidence="9" key="1">
    <citation type="journal article" date="2019" name="Int. J. Syst. Evol. Microbiol.">
        <title>The Global Catalogue of Microorganisms (GCM) 10K type strain sequencing project: providing services to taxonomists for standard genome sequencing and annotation.</title>
        <authorList>
            <consortium name="The Broad Institute Genomics Platform"/>
            <consortium name="The Broad Institute Genome Sequencing Center for Infectious Disease"/>
            <person name="Wu L."/>
            <person name="Ma J."/>
        </authorList>
    </citation>
    <scope>NUCLEOTIDE SEQUENCE [LARGE SCALE GENOMIC DNA]</scope>
    <source>
        <strain evidence="9">JCM 17927</strain>
    </source>
</reference>
<sequence>MTKLLNIILLLLFIFSALPAFSQYKIRQPNAIPLQGEWLFTLDPAAVGEQEQWYRDNYPTNRWDKVTVPHCFSADNRYLNYTGNTWYRRTFSWQPAGNKRVLLHFDGAYYETGLWINNRKVGTHEGGYTPFNFDITEYLKAGENTIAVSVNNNTWRRGTIPGSKDEYREADAPAGQFPGWLNYGGLLRPVYLTVEPAVYVDNVKVEANPDLAKGTATLRVKTRIRNTTGQAASSRLVFTVTQNGRAITLPWKTRTEAVGANQTAVLVAETSLKPADVKLWSIDNPQLYQLTVATAGDTTTTHFGIRKVEVRNAQLLLNGQPIKLAGGNRVVDYPGLGSMEPDWLIEKDLRLMKEAGMEFHRLTHYTPSEAIYDWADRHGMLIITEAGNWQLTPKQMDNDTIRTKFRQQFREMAERDWNHPSVIAYSVGNEYLSETPSGQRWTKDMIAYARSLDSTRLYTFASMRLNILPKKPEDEASQYVDFVSTNTYGNHLNVLKHIHSLYPDKPIFISEYGIRADTKSGEAGQVSHLEQFLKDIRQLPYVIGASWWSFNDYQSRFHGTNPSGYRPWGLVEPDRTKRPLYDTHREGMAPVTIEKLSFTPGPEGWHQLQVRITARNDFPAYEVKGYVLVAWTGPPGGYTPSNTRSETARRPGPGYKIPTLQPGQSADITIPVSGFDQTITLDVVKPTGFSIISKSIDLTNDSRTSNR</sequence>
<comment type="similarity">
    <text evidence="1">Belongs to the glycosyl hydrolase 2 family.</text>
</comment>
<feature type="domain" description="Glycoside hydrolase family 2 catalytic" evidence="6">
    <location>
        <begin position="308"/>
        <end position="591"/>
    </location>
</feature>
<dbReference type="Gene3D" id="2.60.40.10">
    <property type="entry name" value="Immunoglobulins"/>
    <property type="match status" value="1"/>
</dbReference>
<dbReference type="InterPro" id="IPR006104">
    <property type="entry name" value="Glyco_hydro_2_N"/>
</dbReference>
<evidence type="ECO:0000259" key="5">
    <source>
        <dbReference type="Pfam" id="PF00703"/>
    </source>
</evidence>
<dbReference type="Pfam" id="PF00703">
    <property type="entry name" value="Glyco_hydro_2"/>
    <property type="match status" value="1"/>
</dbReference>
<dbReference type="RefSeq" id="WP_345244688.1">
    <property type="nucleotide sequence ID" value="NZ_BAABHD010000030.1"/>
</dbReference>
<dbReference type="EMBL" id="BAABHD010000030">
    <property type="protein sequence ID" value="GAA4458215.1"/>
    <property type="molecule type" value="Genomic_DNA"/>
</dbReference>
<dbReference type="InterPro" id="IPR051913">
    <property type="entry name" value="GH2_Domain-Containing"/>
</dbReference>
<evidence type="ECO:0000259" key="7">
    <source>
        <dbReference type="Pfam" id="PF02837"/>
    </source>
</evidence>
<name>A0ABP8N2Q5_9BACT</name>
<evidence type="ECO:0000256" key="4">
    <source>
        <dbReference type="SAM" id="MobiDB-lite"/>
    </source>
</evidence>
<dbReference type="InterPro" id="IPR006101">
    <property type="entry name" value="Glyco_hydro_2"/>
</dbReference>
<evidence type="ECO:0000256" key="1">
    <source>
        <dbReference type="ARBA" id="ARBA00007401"/>
    </source>
</evidence>
<dbReference type="InterPro" id="IPR036156">
    <property type="entry name" value="Beta-gal/glucu_dom_sf"/>
</dbReference>
<evidence type="ECO:0000256" key="2">
    <source>
        <dbReference type="ARBA" id="ARBA00022801"/>
    </source>
</evidence>
<feature type="domain" description="Glycoside hydrolase family 2 immunoglobulin-like beta-sandwich" evidence="5">
    <location>
        <begin position="198"/>
        <end position="306"/>
    </location>
</feature>
<keyword evidence="9" id="KW-1185">Reference proteome</keyword>
<proteinExistence type="inferred from homology"/>
<dbReference type="InterPro" id="IPR013783">
    <property type="entry name" value="Ig-like_fold"/>
</dbReference>
<keyword evidence="3" id="KW-0326">Glycosidase</keyword>
<evidence type="ECO:0000256" key="3">
    <source>
        <dbReference type="ARBA" id="ARBA00023295"/>
    </source>
</evidence>
<organism evidence="8 9">
    <name type="scientific">Nibrella saemangeumensis</name>
    <dbReference type="NCBI Taxonomy" id="1084526"/>
    <lineage>
        <taxon>Bacteria</taxon>
        <taxon>Pseudomonadati</taxon>
        <taxon>Bacteroidota</taxon>
        <taxon>Cytophagia</taxon>
        <taxon>Cytophagales</taxon>
        <taxon>Spirosomataceae</taxon>
        <taxon>Nibrella</taxon>
    </lineage>
</organism>
<dbReference type="InterPro" id="IPR008979">
    <property type="entry name" value="Galactose-bd-like_sf"/>
</dbReference>
<gene>
    <name evidence="8" type="primary">uidA_1</name>
    <name evidence="8" type="ORF">GCM10023189_30080</name>
</gene>
<evidence type="ECO:0000313" key="9">
    <source>
        <dbReference type="Proteomes" id="UP001501175"/>
    </source>
</evidence>
<dbReference type="Pfam" id="PF02837">
    <property type="entry name" value="Glyco_hydro_2_N"/>
    <property type="match status" value="1"/>
</dbReference>
<dbReference type="InterPro" id="IPR017853">
    <property type="entry name" value="GH"/>
</dbReference>
<comment type="caution">
    <text evidence="8">The sequence shown here is derived from an EMBL/GenBank/DDBJ whole genome shotgun (WGS) entry which is preliminary data.</text>
</comment>
<dbReference type="Gene3D" id="2.60.120.260">
    <property type="entry name" value="Galactose-binding domain-like"/>
    <property type="match status" value="1"/>
</dbReference>